<dbReference type="InterPro" id="IPR015421">
    <property type="entry name" value="PyrdxlP-dep_Trfase_major"/>
</dbReference>
<dbReference type="FunFam" id="3.40.640.10:FF:000004">
    <property type="entry name" value="Acetylornithine aminotransferase"/>
    <property type="match status" value="1"/>
</dbReference>
<dbReference type="InterPro" id="IPR050103">
    <property type="entry name" value="Class-III_PLP-dep_AT"/>
</dbReference>
<comment type="caution">
    <text evidence="6">The sequence shown here is derived from an EMBL/GenBank/DDBJ whole genome shotgun (WGS) entry which is preliminary data.</text>
</comment>
<dbReference type="InterPro" id="IPR015424">
    <property type="entry name" value="PyrdxlP-dep_Trfase"/>
</dbReference>
<dbReference type="AlphaFoldDB" id="A0A538T771"/>
<dbReference type="EMBL" id="VBOW01000022">
    <property type="protein sequence ID" value="TMQ59364.1"/>
    <property type="molecule type" value="Genomic_DNA"/>
</dbReference>
<keyword evidence="2 6" id="KW-0032">Aminotransferase</keyword>
<keyword evidence="3 6" id="KW-0808">Transferase</keyword>
<evidence type="ECO:0000256" key="2">
    <source>
        <dbReference type="ARBA" id="ARBA00022576"/>
    </source>
</evidence>
<gene>
    <name evidence="6" type="ORF">E6K76_04660</name>
</gene>
<comment type="similarity">
    <text evidence="5">Belongs to the class-III pyridoxal-phosphate-dependent aminotransferase family.</text>
</comment>
<accession>A0A538T771</accession>
<proteinExistence type="inferred from homology"/>
<dbReference type="PANTHER" id="PTHR11986:SF79">
    <property type="entry name" value="ACETYLORNITHINE AMINOTRANSFERASE, MITOCHONDRIAL"/>
    <property type="match status" value="1"/>
</dbReference>
<keyword evidence="4 5" id="KW-0663">Pyridoxal phosphate</keyword>
<evidence type="ECO:0000256" key="3">
    <source>
        <dbReference type="ARBA" id="ARBA00022679"/>
    </source>
</evidence>
<dbReference type="SUPFAM" id="SSF53383">
    <property type="entry name" value="PLP-dependent transferases"/>
    <property type="match status" value="1"/>
</dbReference>
<evidence type="ECO:0000313" key="7">
    <source>
        <dbReference type="Proteomes" id="UP000316852"/>
    </source>
</evidence>
<dbReference type="Gene3D" id="3.90.1150.10">
    <property type="entry name" value="Aspartate Aminotransferase, domain 1"/>
    <property type="match status" value="1"/>
</dbReference>
<protein>
    <submittedName>
        <fullName evidence="6">Aspartate aminotransferase family protein</fullName>
    </submittedName>
</protein>
<evidence type="ECO:0000256" key="5">
    <source>
        <dbReference type="RuleBase" id="RU003560"/>
    </source>
</evidence>
<dbReference type="GO" id="GO:0008483">
    <property type="term" value="F:transaminase activity"/>
    <property type="evidence" value="ECO:0007669"/>
    <property type="project" value="UniProtKB-KW"/>
</dbReference>
<name>A0A538T771_UNCEI</name>
<dbReference type="InterPro" id="IPR015422">
    <property type="entry name" value="PyrdxlP-dep_Trfase_small"/>
</dbReference>
<dbReference type="Pfam" id="PF00202">
    <property type="entry name" value="Aminotran_3"/>
    <property type="match status" value="1"/>
</dbReference>
<dbReference type="PIRSF" id="PIRSF000521">
    <property type="entry name" value="Transaminase_4ab_Lys_Orn"/>
    <property type="match status" value="1"/>
</dbReference>
<dbReference type="Gene3D" id="3.40.640.10">
    <property type="entry name" value="Type I PLP-dependent aspartate aminotransferase-like (Major domain)"/>
    <property type="match status" value="1"/>
</dbReference>
<dbReference type="PANTHER" id="PTHR11986">
    <property type="entry name" value="AMINOTRANSFERASE CLASS III"/>
    <property type="match status" value="1"/>
</dbReference>
<organism evidence="6 7">
    <name type="scientific">Eiseniibacteriota bacterium</name>
    <dbReference type="NCBI Taxonomy" id="2212470"/>
    <lineage>
        <taxon>Bacteria</taxon>
        <taxon>Candidatus Eiseniibacteriota</taxon>
    </lineage>
</organism>
<sequence>MSTTKAPSLALPGPASEKWFDTEAEYLAPGIQSVALFARLCIDRGEGALLYDVDGNRYIDLLAGVGVASLGYAHPRYVEALRRQLARVHVGSFTTENRAALVKLLAEITPGDLRRTQFYSGGAEAVEAAIRLAQSHTGKSEVIAFWGGFHGKTGGVLPLLGSNFKHALGPLMPGRYLSPYASCARCAFDKTFPSCGWHCVEFLRQKIDVETARNVAAILVEPIQGTSGNIIPPRGYLKELEGLARELGALLICDEMITGFGRTGMMFGVDHDGIVPDVMTVGKGFGGGFPMSAIIARESVAFAKPFANPSGSSSSYGGNPLAAAAARVTVETILAERLVDNARRVGDVMLTEMKSWEREIPIVSDVRGRGLLLGMDLVVPGTRQWLDKKTTRWIFDTLLTRGVLAMIYNPEVRINPPLVINEELAMEALAAMKGVLREASDRLG</sequence>
<evidence type="ECO:0000256" key="1">
    <source>
        <dbReference type="ARBA" id="ARBA00001933"/>
    </source>
</evidence>
<dbReference type="CDD" id="cd00610">
    <property type="entry name" value="OAT_like"/>
    <property type="match status" value="1"/>
</dbReference>
<dbReference type="GO" id="GO:0030170">
    <property type="term" value="F:pyridoxal phosphate binding"/>
    <property type="evidence" value="ECO:0007669"/>
    <property type="project" value="InterPro"/>
</dbReference>
<reference evidence="6 7" key="1">
    <citation type="journal article" date="2019" name="Nat. Microbiol.">
        <title>Mediterranean grassland soil C-N compound turnover is dependent on rainfall and depth, and is mediated by genomically divergent microorganisms.</title>
        <authorList>
            <person name="Diamond S."/>
            <person name="Andeer P.F."/>
            <person name="Li Z."/>
            <person name="Crits-Christoph A."/>
            <person name="Burstein D."/>
            <person name="Anantharaman K."/>
            <person name="Lane K.R."/>
            <person name="Thomas B.C."/>
            <person name="Pan C."/>
            <person name="Northen T.R."/>
            <person name="Banfield J.F."/>
        </authorList>
    </citation>
    <scope>NUCLEOTIDE SEQUENCE [LARGE SCALE GENOMIC DNA]</scope>
    <source>
        <strain evidence="6">WS_6</strain>
    </source>
</reference>
<dbReference type="InterPro" id="IPR005814">
    <property type="entry name" value="Aminotrans_3"/>
</dbReference>
<evidence type="ECO:0000313" key="6">
    <source>
        <dbReference type="EMBL" id="TMQ59364.1"/>
    </source>
</evidence>
<comment type="cofactor">
    <cofactor evidence="1">
        <name>pyridoxal 5'-phosphate</name>
        <dbReference type="ChEBI" id="CHEBI:597326"/>
    </cofactor>
</comment>
<evidence type="ECO:0000256" key="4">
    <source>
        <dbReference type="ARBA" id="ARBA00022898"/>
    </source>
</evidence>
<dbReference type="Proteomes" id="UP000316852">
    <property type="component" value="Unassembled WGS sequence"/>
</dbReference>
<dbReference type="GO" id="GO:0042802">
    <property type="term" value="F:identical protein binding"/>
    <property type="evidence" value="ECO:0007669"/>
    <property type="project" value="TreeGrafter"/>
</dbReference>